<organism evidence="1 2">
    <name type="scientific">Gimesia chilikensis</name>
    <dbReference type="NCBI Taxonomy" id="2605989"/>
    <lineage>
        <taxon>Bacteria</taxon>
        <taxon>Pseudomonadati</taxon>
        <taxon>Planctomycetota</taxon>
        <taxon>Planctomycetia</taxon>
        <taxon>Planctomycetales</taxon>
        <taxon>Planctomycetaceae</taxon>
        <taxon>Gimesia</taxon>
    </lineage>
</organism>
<gene>
    <name evidence="1" type="ORF">V6x_04100</name>
</gene>
<name>A0A517W637_9PLAN</name>
<proteinExistence type="predicted"/>
<dbReference type="AlphaFoldDB" id="A0A517W637"/>
<accession>A0A517W637</accession>
<dbReference type="Proteomes" id="UP000320722">
    <property type="component" value="Chromosome"/>
</dbReference>
<evidence type="ECO:0000313" key="2">
    <source>
        <dbReference type="Proteomes" id="UP000320722"/>
    </source>
</evidence>
<evidence type="ECO:0000313" key="1">
    <source>
        <dbReference type="EMBL" id="QDU00734.1"/>
    </source>
</evidence>
<dbReference type="EMBL" id="CP036347">
    <property type="protein sequence ID" value="QDU00734.1"/>
    <property type="molecule type" value="Genomic_DNA"/>
</dbReference>
<protein>
    <submittedName>
        <fullName evidence="1">Uncharacterized protein</fullName>
    </submittedName>
</protein>
<sequence>MLDVLLKARKMDQLEISKQQTLLDKAIKKRQAGNDLYSFDDVFTETYKVLEVPKELLIVIHQMTLVGYQKKIGSLFPPCALPLWRTMSGVMVCEWRHWFCDRTPVVARFYPEHGVTLEWARNYTQLSYLILQNILTAEGEMCDDVQSLAKCLGIKDIMKVVGIWEDHGDDPAAFISHHSFRSNLPQSCYNDDLRSYNGDFPTDRGTTDDLKRTCSFELHNRFMGGKPVLDVRQRIRSSDESPPWLMCDKQLDVFNDLQAAGDLAAAWMSLCSSGWNYGDAKQALLSLAGTINDYRFKVLAENWCSLPFPDDVRY</sequence>
<reference evidence="1 2" key="1">
    <citation type="submission" date="2019-02" db="EMBL/GenBank/DDBJ databases">
        <title>Deep-cultivation of Planctomycetes and their phenomic and genomic characterization uncovers novel biology.</title>
        <authorList>
            <person name="Wiegand S."/>
            <person name="Jogler M."/>
            <person name="Boedeker C."/>
            <person name="Pinto D."/>
            <person name="Vollmers J."/>
            <person name="Rivas-Marin E."/>
            <person name="Kohn T."/>
            <person name="Peeters S.H."/>
            <person name="Heuer A."/>
            <person name="Rast P."/>
            <person name="Oberbeckmann S."/>
            <person name="Bunk B."/>
            <person name="Jeske O."/>
            <person name="Meyerdierks A."/>
            <person name="Storesund J.E."/>
            <person name="Kallscheuer N."/>
            <person name="Luecker S."/>
            <person name="Lage O.M."/>
            <person name="Pohl T."/>
            <person name="Merkel B.J."/>
            <person name="Hornburger P."/>
            <person name="Mueller R.-W."/>
            <person name="Bruemmer F."/>
            <person name="Labrenz M."/>
            <person name="Spormann A.M."/>
            <person name="Op den Camp H."/>
            <person name="Overmann J."/>
            <person name="Amann R."/>
            <person name="Jetten M.S.M."/>
            <person name="Mascher T."/>
            <person name="Medema M.H."/>
            <person name="Devos D.P."/>
            <person name="Kaster A.-K."/>
            <person name="Ovreas L."/>
            <person name="Rohde M."/>
            <person name="Galperin M.Y."/>
            <person name="Jogler C."/>
        </authorList>
    </citation>
    <scope>NUCLEOTIDE SEQUENCE [LARGE SCALE GENOMIC DNA]</scope>
    <source>
        <strain evidence="1 2">V6</strain>
    </source>
</reference>